<name>A0A4Y2K7Y9_ARAVE</name>
<dbReference type="AlphaFoldDB" id="A0A4Y2K7Y9"/>
<organism evidence="1 2">
    <name type="scientific">Araneus ventricosus</name>
    <name type="common">Orbweaver spider</name>
    <name type="synonym">Epeira ventricosa</name>
    <dbReference type="NCBI Taxonomy" id="182803"/>
    <lineage>
        <taxon>Eukaryota</taxon>
        <taxon>Metazoa</taxon>
        <taxon>Ecdysozoa</taxon>
        <taxon>Arthropoda</taxon>
        <taxon>Chelicerata</taxon>
        <taxon>Arachnida</taxon>
        <taxon>Araneae</taxon>
        <taxon>Araneomorphae</taxon>
        <taxon>Entelegynae</taxon>
        <taxon>Araneoidea</taxon>
        <taxon>Araneidae</taxon>
        <taxon>Araneus</taxon>
    </lineage>
</organism>
<dbReference type="EMBL" id="BGPR01004365">
    <property type="protein sequence ID" value="GBM98863.1"/>
    <property type="molecule type" value="Genomic_DNA"/>
</dbReference>
<reference evidence="1 2" key="1">
    <citation type="journal article" date="2019" name="Sci. Rep.">
        <title>Orb-weaving spider Araneus ventricosus genome elucidates the spidroin gene catalogue.</title>
        <authorList>
            <person name="Kono N."/>
            <person name="Nakamura H."/>
            <person name="Ohtoshi R."/>
            <person name="Moran D.A.P."/>
            <person name="Shinohara A."/>
            <person name="Yoshida Y."/>
            <person name="Fujiwara M."/>
            <person name="Mori M."/>
            <person name="Tomita M."/>
            <person name="Arakawa K."/>
        </authorList>
    </citation>
    <scope>NUCLEOTIDE SEQUENCE [LARGE SCALE GENOMIC DNA]</scope>
</reference>
<protein>
    <submittedName>
        <fullName evidence="1">Uncharacterized protein</fullName>
    </submittedName>
</protein>
<comment type="caution">
    <text evidence="1">The sequence shown here is derived from an EMBL/GenBank/DDBJ whole genome shotgun (WGS) entry which is preliminary data.</text>
</comment>
<evidence type="ECO:0000313" key="1">
    <source>
        <dbReference type="EMBL" id="GBM98863.1"/>
    </source>
</evidence>
<accession>A0A4Y2K7Y9</accession>
<keyword evidence="2" id="KW-1185">Reference proteome</keyword>
<sequence length="169" mass="18919">MVKRPHSVVGLCTVSASGLEVPSKIRAWSTLISEIMVKRPHSVEVKNSESGIPAHLDLIIRPRFKRVPFQTSGPKNIRSMRSFALITSNTKSGHLSRSSYTKETQSSRCCGVASIMLHFVQILNFLSPRENLKLILSYTQEERPLLIFLGGIHQLIHGIVMKAQVLLYV</sequence>
<dbReference type="Proteomes" id="UP000499080">
    <property type="component" value="Unassembled WGS sequence"/>
</dbReference>
<gene>
    <name evidence="1" type="ORF">AVEN_44869_1</name>
</gene>
<evidence type="ECO:0000313" key="2">
    <source>
        <dbReference type="Proteomes" id="UP000499080"/>
    </source>
</evidence>
<proteinExistence type="predicted"/>